<dbReference type="PANTHER" id="PTHR30160">
    <property type="entry name" value="TETRAACYLDISACCHARIDE 4'-KINASE-RELATED"/>
    <property type="match status" value="1"/>
</dbReference>
<keyword evidence="2 3" id="KW-0808">Transferase</keyword>
<comment type="caution">
    <text evidence="3">The sequence shown here is derived from an EMBL/GenBank/DDBJ whole genome shotgun (WGS) entry which is preliminary data.</text>
</comment>
<dbReference type="AlphaFoldDB" id="A0A2V3PJS5"/>
<organism evidence="3 4">
    <name type="scientific">Dysgonomonas alginatilytica</name>
    <dbReference type="NCBI Taxonomy" id="1605892"/>
    <lineage>
        <taxon>Bacteria</taxon>
        <taxon>Pseudomonadati</taxon>
        <taxon>Bacteroidota</taxon>
        <taxon>Bacteroidia</taxon>
        <taxon>Bacteroidales</taxon>
        <taxon>Dysgonomonadaceae</taxon>
        <taxon>Dysgonomonas</taxon>
    </lineage>
</organism>
<dbReference type="SUPFAM" id="SSF53756">
    <property type="entry name" value="UDP-Glycosyltransferase/glycogen phosphorylase"/>
    <property type="match status" value="1"/>
</dbReference>
<protein>
    <submittedName>
        <fullName evidence="3">Heptosyltransferase-2</fullName>
    </submittedName>
</protein>
<accession>A0A2V3PJS5</accession>
<dbReference type="Pfam" id="PF01075">
    <property type="entry name" value="Glyco_transf_9"/>
    <property type="match status" value="1"/>
</dbReference>
<dbReference type="RefSeq" id="WP_110312627.1">
    <property type="nucleotide sequence ID" value="NZ_QICL01000047.1"/>
</dbReference>
<dbReference type="PANTHER" id="PTHR30160:SF7">
    <property type="entry name" value="ADP-HEPTOSE--LPS HEPTOSYLTRANSFERASE 2"/>
    <property type="match status" value="1"/>
</dbReference>
<sequence>MTKILIIRFRRVGDSVISSSLCSSLKESFPDSEIHYIVNEHIAPLYEHHPDIDKVISFTNEEMHSITAYIKKCRRIVKETKYDIIIDTRSTIKTLFFSIFSLGTKYRIGRQKKYNYLIHNHRVNNKYDGIRDNAQLTLALLDPLNTGYIVKKNPHFKLYYTTEEYTKYREYMESKGIDFTKPVIVCAVTARLEYKVWDKDKMRTILERIINKYDAQLIFNFGDNKEKDSAQHLQKIMDNDPHIFTNIEANNLRDLIALLANSNFFFGNEGGTRHISQALDIPSFAIYPPNIPLNNWLPNKSERFQGIELKDIVSDISNYETLSYNEQFALIDIDSVWVKVDKMLEKYL</sequence>
<evidence type="ECO:0000256" key="1">
    <source>
        <dbReference type="ARBA" id="ARBA00022676"/>
    </source>
</evidence>
<dbReference type="Gene3D" id="3.40.50.2000">
    <property type="entry name" value="Glycogen Phosphorylase B"/>
    <property type="match status" value="2"/>
</dbReference>
<evidence type="ECO:0000313" key="3">
    <source>
        <dbReference type="EMBL" id="PXV58447.1"/>
    </source>
</evidence>
<evidence type="ECO:0000313" key="4">
    <source>
        <dbReference type="Proteomes" id="UP000247973"/>
    </source>
</evidence>
<keyword evidence="4" id="KW-1185">Reference proteome</keyword>
<keyword evidence="1" id="KW-0328">Glycosyltransferase</keyword>
<evidence type="ECO:0000256" key="2">
    <source>
        <dbReference type="ARBA" id="ARBA00022679"/>
    </source>
</evidence>
<dbReference type="OrthoDB" id="9772349at2"/>
<dbReference type="Proteomes" id="UP000247973">
    <property type="component" value="Unassembled WGS sequence"/>
</dbReference>
<dbReference type="InterPro" id="IPR002201">
    <property type="entry name" value="Glyco_trans_9"/>
</dbReference>
<name>A0A2V3PJS5_9BACT</name>
<reference evidence="3 4" key="1">
    <citation type="submission" date="2018-03" db="EMBL/GenBank/DDBJ databases">
        <title>Genomic Encyclopedia of Archaeal and Bacterial Type Strains, Phase II (KMG-II): from individual species to whole genera.</title>
        <authorList>
            <person name="Goeker M."/>
        </authorList>
    </citation>
    <scope>NUCLEOTIDE SEQUENCE [LARGE SCALE GENOMIC DNA]</scope>
    <source>
        <strain evidence="3 4">DSM 100214</strain>
    </source>
</reference>
<dbReference type="EMBL" id="QICL01000047">
    <property type="protein sequence ID" value="PXV58447.1"/>
    <property type="molecule type" value="Genomic_DNA"/>
</dbReference>
<proteinExistence type="predicted"/>
<dbReference type="CDD" id="cd03789">
    <property type="entry name" value="GT9_LPS_heptosyltransferase"/>
    <property type="match status" value="1"/>
</dbReference>
<gene>
    <name evidence="3" type="ORF">CLV62_14716</name>
</gene>
<dbReference type="GO" id="GO:0008713">
    <property type="term" value="F:ADP-heptose-lipopolysaccharide heptosyltransferase activity"/>
    <property type="evidence" value="ECO:0007669"/>
    <property type="project" value="TreeGrafter"/>
</dbReference>
<dbReference type="GO" id="GO:0005829">
    <property type="term" value="C:cytosol"/>
    <property type="evidence" value="ECO:0007669"/>
    <property type="project" value="TreeGrafter"/>
</dbReference>
<dbReference type="GO" id="GO:0009244">
    <property type="term" value="P:lipopolysaccharide core region biosynthetic process"/>
    <property type="evidence" value="ECO:0007669"/>
    <property type="project" value="TreeGrafter"/>
</dbReference>
<dbReference type="InterPro" id="IPR051199">
    <property type="entry name" value="LPS_LOS_Heptosyltrfase"/>
</dbReference>